<dbReference type="InterPro" id="IPR002999">
    <property type="entry name" value="Tudor"/>
</dbReference>
<dbReference type="InterPro" id="IPR039776">
    <property type="entry name" value="Pds5"/>
</dbReference>
<evidence type="ECO:0000313" key="10">
    <source>
        <dbReference type="EMBL" id="CAI9106670.1"/>
    </source>
</evidence>
<feature type="compositionally biased region" description="Basic and acidic residues" evidence="8">
    <location>
        <begin position="482"/>
        <end position="492"/>
    </location>
</feature>
<dbReference type="GO" id="GO:0035825">
    <property type="term" value="P:homologous recombination"/>
    <property type="evidence" value="ECO:0007669"/>
    <property type="project" value="UniProtKB-ARBA"/>
</dbReference>
<proteinExistence type="predicted"/>
<keyword evidence="4" id="KW-0498">Mitosis</keyword>
<organism evidence="10 11">
    <name type="scientific">Oldenlandia corymbosa var. corymbosa</name>
    <dbReference type="NCBI Taxonomy" id="529605"/>
    <lineage>
        <taxon>Eukaryota</taxon>
        <taxon>Viridiplantae</taxon>
        <taxon>Streptophyta</taxon>
        <taxon>Embryophyta</taxon>
        <taxon>Tracheophyta</taxon>
        <taxon>Spermatophyta</taxon>
        <taxon>Magnoliopsida</taxon>
        <taxon>eudicotyledons</taxon>
        <taxon>Gunneridae</taxon>
        <taxon>Pentapetalae</taxon>
        <taxon>asterids</taxon>
        <taxon>lamiids</taxon>
        <taxon>Gentianales</taxon>
        <taxon>Rubiaceae</taxon>
        <taxon>Rubioideae</taxon>
        <taxon>Spermacoceae</taxon>
        <taxon>Hedyotis-Oldenlandia complex</taxon>
        <taxon>Oldenlandia</taxon>
    </lineage>
</organism>
<dbReference type="PANTHER" id="PTHR12663:SF69">
    <property type="entry name" value="SISTER CHROMATID COHESION PROTEIN PDS5 HOMOLOG E"/>
    <property type="match status" value="1"/>
</dbReference>
<dbReference type="SUPFAM" id="SSF48371">
    <property type="entry name" value="ARM repeat"/>
    <property type="match status" value="1"/>
</dbReference>
<keyword evidence="7" id="KW-0131">Cell cycle</keyword>
<dbReference type="GO" id="GO:0051301">
    <property type="term" value="P:cell division"/>
    <property type="evidence" value="ECO:0007669"/>
    <property type="project" value="UniProtKB-KW"/>
</dbReference>
<evidence type="ECO:0000256" key="8">
    <source>
        <dbReference type="SAM" id="MobiDB-lite"/>
    </source>
</evidence>
<evidence type="ECO:0000256" key="6">
    <source>
        <dbReference type="ARBA" id="ARBA00023242"/>
    </source>
</evidence>
<feature type="domain" description="Tudor" evidence="9">
    <location>
        <begin position="733"/>
        <end position="791"/>
    </location>
</feature>
<dbReference type="Gene3D" id="2.30.30.140">
    <property type="match status" value="2"/>
</dbReference>
<evidence type="ECO:0000256" key="3">
    <source>
        <dbReference type="ARBA" id="ARBA00022763"/>
    </source>
</evidence>
<keyword evidence="6" id="KW-0539">Nucleus</keyword>
<dbReference type="GO" id="GO:0005634">
    <property type="term" value="C:nucleus"/>
    <property type="evidence" value="ECO:0007669"/>
    <property type="project" value="UniProtKB-SubCell"/>
</dbReference>
<accession>A0AAV1DG05</accession>
<dbReference type="GO" id="GO:0006281">
    <property type="term" value="P:DNA repair"/>
    <property type="evidence" value="ECO:0007669"/>
    <property type="project" value="UniProtKB-KW"/>
</dbReference>
<dbReference type="CDD" id="cd20404">
    <property type="entry name" value="Tudor_Agenet_AtEML-like"/>
    <property type="match status" value="2"/>
</dbReference>
<feature type="domain" description="Tudor" evidence="9">
    <location>
        <begin position="586"/>
        <end position="644"/>
    </location>
</feature>
<keyword evidence="3" id="KW-0227">DNA damage</keyword>
<evidence type="ECO:0000259" key="9">
    <source>
        <dbReference type="SMART" id="SM00333"/>
    </source>
</evidence>
<dbReference type="GO" id="GO:0007064">
    <property type="term" value="P:mitotic sister chromatid cohesion"/>
    <property type="evidence" value="ECO:0007669"/>
    <property type="project" value="InterPro"/>
</dbReference>
<keyword evidence="11" id="KW-1185">Reference proteome</keyword>
<feature type="region of interest" description="Disordered" evidence="8">
    <location>
        <begin position="482"/>
        <end position="525"/>
    </location>
</feature>
<dbReference type="Pfam" id="PF20168">
    <property type="entry name" value="PDS5"/>
    <property type="match status" value="1"/>
</dbReference>
<name>A0AAV1DG05_OLDCO</name>
<dbReference type="Proteomes" id="UP001161247">
    <property type="component" value="Chromosome 5"/>
</dbReference>
<dbReference type="InterPro" id="IPR016024">
    <property type="entry name" value="ARM-type_fold"/>
</dbReference>
<evidence type="ECO:0000256" key="7">
    <source>
        <dbReference type="ARBA" id="ARBA00023306"/>
    </source>
</evidence>
<feature type="domain" description="Tudor" evidence="9">
    <location>
        <begin position="660"/>
        <end position="718"/>
    </location>
</feature>
<evidence type="ECO:0000256" key="2">
    <source>
        <dbReference type="ARBA" id="ARBA00022618"/>
    </source>
</evidence>
<comment type="subcellular location">
    <subcellularLocation>
        <location evidence="1">Nucleus</location>
    </subcellularLocation>
</comment>
<dbReference type="AlphaFoldDB" id="A0AAV1DG05"/>
<evidence type="ECO:0000313" key="11">
    <source>
        <dbReference type="Proteomes" id="UP001161247"/>
    </source>
</evidence>
<protein>
    <submittedName>
        <fullName evidence="10">OLC1v1005874C1</fullName>
    </submittedName>
</protein>
<dbReference type="SUPFAM" id="SSF63748">
    <property type="entry name" value="Tudor/PWWP/MBT"/>
    <property type="match status" value="2"/>
</dbReference>
<dbReference type="SMART" id="SM00333">
    <property type="entry name" value="TUDOR"/>
    <property type="match status" value="3"/>
</dbReference>
<reference evidence="10" key="1">
    <citation type="submission" date="2023-03" db="EMBL/GenBank/DDBJ databases">
        <authorList>
            <person name="Julca I."/>
        </authorList>
    </citation>
    <scope>NUCLEOTIDE SEQUENCE</scope>
</reference>
<sequence length="828" mass="92843">MANDATEVSDSQLCSLAIEAGVKLLSPPSSVAGILSVLDSAESLLSSLGQGPSQELRDALLPAMKGLISDRLFKHCNVDIKVSVLSCIHELVRLAAPDTPYKDECMKVIFQQTVNIVFGKLSSLSGRPYEKAVQILYTVAKVRSGLILLDLGCNALISRMFQIFIDTIRPNHPDAVFSNMEEIMTSLIQESDDLSLDLLKPLITVVNKDNQIISPPSRILAEKVLKNCSEKVKPYLTKLVEQLRKDASACSFVIASIWHDMPALENVMEEAGKDVSDFVPKLVGGKSIQVDSSISSSEDEQASKVLVSHEQSEKLQIVDIESAQTDAGGSEGGLGTKAWVEILPDRNKNTSMESPVLKQVELLQIVDDKSVQPDTLQTEGKMGIEASREVLAVGRKNSSKRLMGQEEIEQLQMFAKESVRPDALEAGGEVLPSGGEKNSKALAGNEQIAQLQNIPPKEYAKPDDFRTEGQRMKACQYVLPARGEEKPEEVHSHSVVSGGKGSSEKPRKRKNYEKQKSSPENILLSEYPQQSNPVILEQITSSGKDITLKKRKTNLSDSGMKGKTSECDAEVLPKGYRKPRDDQEYREELIGSRVLVWWPADQQFYEGAVEAYDPVKKEHKVAYLDGDVEILRLQQERWLLHDEISTVRHYEKPKTVKEYREEIVGSRVKVSLPHDHEFFEGIVETYDPIKKENKVVYLDDVAILRLENDCWLLHDEISAARCFEDYRSVKEYCEEIVGSRVKVWWPADHEYYEGIVETYDPIKKEHKVVYLDGDVEILRLENERWLLHVEIRKYQEANLPNSSAAPLKFQTKADRISRGMEGCSNLTC</sequence>
<evidence type="ECO:0000256" key="5">
    <source>
        <dbReference type="ARBA" id="ARBA00023204"/>
    </source>
</evidence>
<keyword evidence="5" id="KW-0234">DNA repair</keyword>
<gene>
    <name evidence="10" type="ORF">OLC1_LOCUS15136</name>
</gene>
<keyword evidence="2" id="KW-0132">Cell division</keyword>
<evidence type="ECO:0000256" key="1">
    <source>
        <dbReference type="ARBA" id="ARBA00004123"/>
    </source>
</evidence>
<dbReference type="EMBL" id="OX459122">
    <property type="protein sequence ID" value="CAI9106670.1"/>
    <property type="molecule type" value="Genomic_DNA"/>
</dbReference>
<dbReference type="GO" id="GO:0000785">
    <property type="term" value="C:chromatin"/>
    <property type="evidence" value="ECO:0007669"/>
    <property type="project" value="TreeGrafter"/>
</dbReference>
<evidence type="ECO:0000256" key="4">
    <source>
        <dbReference type="ARBA" id="ARBA00022776"/>
    </source>
</evidence>
<dbReference type="PANTHER" id="PTHR12663">
    <property type="entry name" value="ANDROGEN INDUCED INHIBITOR OF PROLIFERATION AS3 / PDS5-RELATED"/>
    <property type="match status" value="1"/>
</dbReference>